<name>A0ACC1WUV3_MELAZ</name>
<accession>A0ACC1WUV3</accession>
<sequence length="1159" mass="129244">MDSEEAVVERNSTASAMAWSIELEKALRSKKPDGCVEAILQIGKKLEQWSGEPEATMAVYNIFGLVPGEDRLFANTIFLRLAVAFQLGSKHTRVSIVRVFLSLHRHCKGKKKSKHVKGILSKSRIQNHLELLKRVKVVFDTGDPESRALALVLFGCCADFAKDSAQIRYLVLSTLVSSNDLEVRASLFAAGCFSELTDDFASVVLEMLVNIVTSSETVSAVRLAAARIFSKMECSNTIANKAYKTGLKLVLESTEEDFLVAMLVSLSKLAYRSTFIISEQGEFLSSLLNNENALRLRATAVRCLLFIFAKGMCQSLISASLIKAICSMVDEPELPSTMQCEVLKLLHKILLCTPTNLACADIPEFAELLAVIDNASRSPIMSKSVAAIHVLVDIVIKFKRTEMGSDGVCNLPLPSQVVSLIMDQIALLVKPLLDLCQFNPIEVFGQVQSLLNLLLRLVGEHADLGVLLLDKVYLFIEHLANNVAGRHADLAVNDTVQFRGEWDKGFGSKLLYMLNSFVLSCLQNLNEAGTVTNEVFDKVKIMVQCVHDCSFFDCYTHSIYSLLLDSQIIWICMINRNEEAGGVDGKSQTSLQNYLNKHELFTLEFAKRMLSRRNTWPAYKAGIYAACQGAWITASFIFRQLIMKVQSDTCSCWLKLLSQFAHSERIVQLLLFAKHGSNSVDLLEIKEFGITLSVDDLCEIGEDATRIINEPNCSKALVAYQILISAGRTLENSFTSANAFCFQRWFLALRAKVLESVIDVFRVLSTFPAGQNNISNDAQVGESIMVESHKFLQQITQVSFQLKRLSQEFDLITTSFIGMDSKSSNSVKALALCCSLLAVSAGFALYIPSLSACKNLIHDLDSSQNCANAMLIQNLAGRLWNLDSETSTNLCTLLEVTGKSKNCFHLWPKNQVLDNTCEVKDIVNVCKYAVSGISCLQNEANAAHNDETLFKISKNGLQLLLNIVFKWICIPFRAPKFFFRVRPCFGSELFISSAETKNLDGISITTGFHLSLNVCLQLKNMPPNLAFRLTKFYCILYCSPTRIPNGQNKAQTPWSSPPWERGNMVEMNEKLFRYVTENTRKSNQGKRRRDDDNDDGAVTTYVHFEPDSRGQGFSNCLLDVSKFPVGCYRIKWHSCCIDSQGSYWSLLPLNTEPVFTIRP</sequence>
<reference evidence="1 2" key="1">
    <citation type="journal article" date="2023" name="Science">
        <title>Complex scaffold remodeling in plant triterpene biosynthesis.</title>
        <authorList>
            <person name="De La Pena R."/>
            <person name="Hodgson H."/>
            <person name="Liu J.C."/>
            <person name="Stephenson M.J."/>
            <person name="Martin A.C."/>
            <person name="Owen C."/>
            <person name="Harkess A."/>
            <person name="Leebens-Mack J."/>
            <person name="Jimenez L.E."/>
            <person name="Osbourn A."/>
            <person name="Sattely E.S."/>
        </authorList>
    </citation>
    <scope>NUCLEOTIDE SEQUENCE [LARGE SCALE GENOMIC DNA]</scope>
    <source>
        <strain evidence="2">cv. JPN11</strain>
        <tissue evidence="1">Leaf</tissue>
    </source>
</reference>
<comment type="caution">
    <text evidence="1">The sequence shown here is derived from an EMBL/GenBank/DDBJ whole genome shotgun (WGS) entry which is preliminary data.</text>
</comment>
<evidence type="ECO:0000313" key="1">
    <source>
        <dbReference type="EMBL" id="KAJ4702672.1"/>
    </source>
</evidence>
<dbReference type="EMBL" id="CM051406">
    <property type="protein sequence ID" value="KAJ4702672.1"/>
    <property type="molecule type" value="Genomic_DNA"/>
</dbReference>
<gene>
    <name evidence="1" type="ORF">OWV82_022683</name>
</gene>
<dbReference type="Proteomes" id="UP001164539">
    <property type="component" value="Chromosome 13"/>
</dbReference>
<protein>
    <submittedName>
        <fullName evidence="1">ARM repeat superfamily protein</fullName>
    </submittedName>
</protein>
<organism evidence="1 2">
    <name type="scientific">Melia azedarach</name>
    <name type="common">Chinaberry tree</name>
    <dbReference type="NCBI Taxonomy" id="155640"/>
    <lineage>
        <taxon>Eukaryota</taxon>
        <taxon>Viridiplantae</taxon>
        <taxon>Streptophyta</taxon>
        <taxon>Embryophyta</taxon>
        <taxon>Tracheophyta</taxon>
        <taxon>Spermatophyta</taxon>
        <taxon>Magnoliopsida</taxon>
        <taxon>eudicotyledons</taxon>
        <taxon>Gunneridae</taxon>
        <taxon>Pentapetalae</taxon>
        <taxon>rosids</taxon>
        <taxon>malvids</taxon>
        <taxon>Sapindales</taxon>
        <taxon>Meliaceae</taxon>
        <taxon>Melia</taxon>
    </lineage>
</organism>
<proteinExistence type="predicted"/>
<keyword evidence="2" id="KW-1185">Reference proteome</keyword>
<evidence type="ECO:0000313" key="2">
    <source>
        <dbReference type="Proteomes" id="UP001164539"/>
    </source>
</evidence>